<evidence type="ECO:0008006" key="4">
    <source>
        <dbReference type="Google" id="ProtNLM"/>
    </source>
</evidence>
<feature type="compositionally biased region" description="Basic and acidic residues" evidence="1">
    <location>
        <begin position="452"/>
        <end position="461"/>
    </location>
</feature>
<protein>
    <recommendedName>
        <fullName evidence="4">Alpha/beta hydrolase</fullName>
    </recommendedName>
</protein>
<organism evidence="2 3">
    <name type="scientific">Nocardioides ginsengisoli</name>
    <dbReference type="NCBI Taxonomy" id="363868"/>
    <lineage>
        <taxon>Bacteria</taxon>
        <taxon>Bacillati</taxon>
        <taxon>Actinomycetota</taxon>
        <taxon>Actinomycetes</taxon>
        <taxon>Propionibacteriales</taxon>
        <taxon>Nocardioidaceae</taxon>
        <taxon>Nocardioides</taxon>
    </lineage>
</organism>
<dbReference type="Gene3D" id="3.40.50.1820">
    <property type="entry name" value="alpha/beta hydrolase"/>
    <property type="match status" value="1"/>
</dbReference>
<sequence length="480" mass="49791">MSEGDGGIVSVTGGAGGIEAKYTDIETLARIFDDTGDELRSRAWEDKGIVVNGDLVESSILSPLTFATAESAVLAATIGPGGLAFEALDLEVDALAMQANVFILRGADDLRRQAIEALDYLVGRALGFALPGLLLAGAGGVLITLAAHPELGLLAYLHRDEISKLTEQELIDLLQEHPELVQHLINGGGGLVDGLLDNLPPGVREALLAKLGLDPAHPTTNDIAGDLAGLFDDTDAKVTEGGAPGEDPRSLPAPGSIQDLIDNLSLTNDGADGEIDIVKIGEGDNARYIVNLPGTDSFGIGGSEARDSLANLQLVGGQETAYARGIREAMERAGIPPGAPVALVGHSQGGMTAAQLASNPAFTDRFNVQHVITAGAPTAQVPHIPDGIQVLSLENKGDLVPLTDGEDNPDQPNRTTVRFDHPTGSVGGNHGLDSYSRGGQLVDQSDDPSLAETKDQLRKDGFVGSTDPVSTSTYTITRAP</sequence>
<reference evidence="3" key="1">
    <citation type="journal article" date="2019" name="Int. J. Syst. Evol. Microbiol.">
        <title>The Global Catalogue of Microorganisms (GCM) 10K type strain sequencing project: providing services to taxonomists for standard genome sequencing and annotation.</title>
        <authorList>
            <consortium name="The Broad Institute Genomics Platform"/>
            <consortium name="The Broad Institute Genome Sequencing Center for Infectious Disease"/>
            <person name="Wu L."/>
            <person name="Ma J."/>
        </authorList>
    </citation>
    <scope>NUCLEOTIDE SEQUENCE [LARGE SCALE GENOMIC DNA]</scope>
    <source>
        <strain evidence="3">CCUG 52478</strain>
    </source>
</reference>
<dbReference type="Proteomes" id="UP001597229">
    <property type="component" value="Unassembled WGS sequence"/>
</dbReference>
<feature type="region of interest" description="Disordered" evidence="1">
    <location>
        <begin position="403"/>
        <end position="480"/>
    </location>
</feature>
<accession>A0ABW3W4G3</accession>
<gene>
    <name evidence="2" type="ORF">ACFQ3F_18155</name>
</gene>
<proteinExistence type="predicted"/>
<evidence type="ECO:0000256" key="1">
    <source>
        <dbReference type="SAM" id="MobiDB-lite"/>
    </source>
</evidence>
<evidence type="ECO:0000313" key="2">
    <source>
        <dbReference type="EMBL" id="MFD1249727.1"/>
    </source>
</evidence>
<keyword evidence="3" id="KW-1185">Reference proteome</keyword>
<dbReference type="EMBL" id="JBHTLX010000022">
    <property type="protein sequence ID" value="MFD1249727.1"/>
    <property type="molecule type" value="Genomic_DNA"/>
</dbReference>
<dbReference type="SUPFAM" id="SSF53474">
    <property type="entry name" value="alpha/beta-Hydrolases"/>
    <property type="match status" value="1"/>
</dbReference>
<dbReference type="InterPro" id="IPR029058">
    <property type="entry name" value="AB_hydrolase_fold"/>
</dbReference>
<feature type="compositionally biased region" description="Polar residues" evidence="1">
    <location>
        <begin position="467"/>
        <end position="480"/>
    </location>
</feature>
<comment type="caution">
    <text evidence="2">The sequence shown here is derived from an EMBL/GenBank/DDBJ whole genome shotgun (WGS) entry which is preliminary data.</text>
</comment>
<evidence type="ECO:0000313" key="3">
    <source>
        <dbReference type="Proteomes" id="UP001597229"/>
    </source>
</evidence>
<dbReference type="RefSeq" id="WP_367918681.1">
    <property type="nucleotide sequence ID" value="NZ_BAABAC010000014.1"/>
</dbReference>
<name>A0ABW3W4G3_9ACTN</name>